<sequence>MLNLTKHKKYIENLSSSQTTIDFILDEIRKMSQVDKIKAIVELTFVKNIRGVKYLLPLNKYREQLQIADQIITPLKYIIDAELNQLESDNSTKNVKFVSHCLSTSRQKEDKNYDQEENCEVTLRTESKAPRKKAHNQVNLLSNFNNWG</sequence>
<gene>
    <name evidence="1" type="ORF">CWATWH0003_B311</name>
</gene>
<name>G5JEX4_CROWT</name>
<proteinExistence type="predicted"/>
<dbReference type="AlphaFoldDB" id="G5JEX4"/>
<dbReference type="EMBL" id="AESD01001108">
    <property type="protein sequence ID" value="EHJ09260.1"/>
    <property type="molecule type" value="Genomic_DNA"/>
</dbReference>
<evidence type="ECO:0000313" key="1">
    <source>
        <dbReference type="EMBL" id="EHJ09260.1"/>
    </source>
</evidence>
<reference evidence="1 2" key="1">
    <citation type="journal article" date="2011" name="Front. Microbiol.">
        <title>Two Strains of Crocosphaera watsonii with Highly Conserved Genomes are Distinguished by Strain-Specific Features.</title>
        <authorList>
            <person name="Bench S.R."/>
            <person name="Ilikchyan I.N."/>
            <person name="Tripp H.J."/>
            <person name="Zehr J.P."/>
        </authorList>
    </citation>
    <scope>NUCLEOTIDE SEQUENCE [LARGE SCALE GENOMIC DNA]</scope>
    <source>
        <strain evidence="1 2">WH 0003</strain>
    </source>
</reference>
<dbReference type="PATRIC" id="fig|423471.3.peg.5577"/>
<accession>G5JEX4</accession>
<dbReference type="RefSeq" id="WP_007313688.1">
    <property type="nucleotide sequence ID" value="NZ_AESD01001108.1"/>
</dbReference>
<organism evidence="1 2">
    <name type="scientific">Crocosphaera watsonii WH 0003</name>
    <dbReference type="NCBI Taxonomy" id="423471"/>
    <lineage>
        <taxon>Bacteria</taxon>
        <taxon>Bacillati</taxon>
        <taxon>Cyanobacteriota</taxon>
        <taxon>Cyanophyceae</taxon>
        <taxon>Oscillatoriophycideae</taxon>
        <taxon>Chroococcales</taxon>
        <taxon>Aphanothecaceae</taxon>
        <taxon>Crocosphaera</taxon>
    </lineage>
</organism>
<dbReference type="GeneID" id="88769261"/>
<evidence type="ECO:0000313" key="2">
    <source>
        <dbReference type="Proteomes" id="UP000003477"/>
    </source>
</evidence>
<dbReference type="Proteomes" id="UP000003477">
    <property type="component" value="Unassembled WGS sequence"/>
</dbReference>
<protein>
    <submittedName>
        <fullName evidence="1">Ferredoxin</fullName>
    </submittedName>
</protein>
<comment type="caution">
    <text evidence="1">The sequence shown here is derived from an EMBL/GenBank/DDBJ whole genome shotgun (WGS) entry which is preliminary data.</text>
</comment>